<sequence>MKQKRPTLNDVADEAGVSLATASIALNKSKRVHISQTTRDKVMEAANTLGYKPRAQQKSSAQLQPTKRVAYIVNHLDRDISINAVNGARETAWQHDYILHAMSYANDSELKAALVDEVKKGDFSGIIIGSNVTREISLPELPESIPTVLLNCYCKEKIEWPTILPADLIGAHQITQHLIDKGYQRIAHISGEEWMDASKQRLDGYRRALVSNNHIIDEQLIIAGNWMFDESYHQTLKLMQLASPPDAIFAATDEMAVGVYFALKELSLSIPEDVAVVGYDNTSLASHLVPSLTTMALPYYEMGQLAAETLLNLLAGQSLTFKNIKLEGKLIARNST</sequence>
<dbReference type="SUPFAM" id="SSF47413">
    <property type="entry name" value="lambda repressor-like DNA-binding domains"/>
    <property type="match status" value="1"/>
</dbReference>
<dbReference type="Gene3D" id="3.40.50.2300">
    <property type="match status" value="2"/>
</dbReference>
<dbReference type="Gene3D" id="1.10.260.40">
    <property type="entry name" value="lambda repressor-like DNA-binding domains"/>
    <property type="match status" value="1"/>
</dbReference>
<feature type="domain" description="HTH lacI-type" evidence="4">
    <location>
        <begin position="6"/>
        <end position="62"/>
    </location>
</feature>
<name>A0AAX3U4Q1_9VIBR</name>
<dbReference type="SMART" id="SM00354">
    <property type="entry name" value="HTH_LACI"/>
    <property type="match status" value="1"/>
</dbReference>
<evidence type="ECO:0000313" key="5">
    <source>
        <dbReference type="EMBL" id="WGK81997.1"/>
    </source>
</evidence>
<dbReference type="AlphaFoldDB" id="A0AAX3U4Q1"/>
<dbReference type="InterPro" id="IPR000843">
    <property type="entry name" value="HTH_LacI"/>
</dbReference>
<dbReference type="InterPro" id="IPR028082">
    <property type="entry name" value="Peripla_BP_I"/>
</dbReference>
<keyword evidence="1" id="KW-0805">Transcription regulation</keyword>
<evidence type="ECO:0000256" key="1">
    <source>
        <dbReference type="ARBA" id="ARBA00023015"/>
    </source>
</evidence>
<dbReference type="PANTHER" id="PTHR30146">
    <property type="entry name" value="LACI-RELATED TRANSCRIPTIONAL REPRESSOR"/>
    <property type="match status" value="1"/>
</dbReference>
<dbReference type="PANTHER" id="PTHR30146:SF145">
    <property type="entry name" value="RIBOSE OPERON REPRESSOR"/>
    <property type="match status" value="1"/>
</dbReference>
<dbReference type="CDD" id="cd01392">
    <property type="entry name" value="HTH_LacI"/>
    <property type="match status" value="1"/>
</dbReference>
<dbReference type="Proteomes" id="UP001239257">
    <property type="component" value="Chromosome 1"/>
</dbReference>
<dbReference type="Pfam" id="PF13377">
    <property type="entry name" value="Peripla_BP_3"/>
    <property type="match status" value="1"/>
</dbReference>
<keyword evidence="3" id="KW-0804">Transcription</keyword>
<dbReference type="GO" id="GO:0000976">
    <property type="term" value="F:transcription cis-regulatory region binding"/>
    <property type="evidence" value="ECO:0007669"/>
    <property type="project" value="TreeGrafter"/>
</dbReference>
<dbReference type="EMBL" id="CP118709">
    <property type="protein sequence ID" value="WGK81997.1"/>
    <property type="molecule type" value="Genomic_DNA"/>
</dbReference>
<dbReference type="InterPro" id="IPR010982">
    <property type="entry name" value="Lambda_DNA-bd_dom_sf"/>
</dbReference>
<dbReference type="PROSITE" id="PS00356">
    <property type="entry name" value="HTH_LACI_1"/>
    <property type="match status" value="1"/>
</dbReference>
<evidence type="ECO:0000259" key="4">
    <source>
        <dbReference type="PROSITE" id="PS50932"/>
    </source>
</evidence>
<protein>
    <submittedName>
        <fullName evidence="5">LacI family DNA-binding transcriptional regulator</fullName>
    </submittedName>
</protein>
<dbReference type="CDD" id="cd06288">
    <property type="entry name" value="PBP1_sucrose_transcription_regulator"/>
    <property type="match status" value="1"/>
</dbReference>
<dbReference type="RefSeq" id="WP_274701630.1">
    <property type="nucleotide sequence ID" value="NZ_CP118709.1"/>
</dbReference>
<evidence type="ECO:0000313" key="6">
    <source>
        <dbReference type="Proteomes" id="UP001239257"/>
    </source>
</evidence>
<dbReference type="GO" id="GO:0003700">
    <property type="term" value="F:DNA-binding transcription factor activity"/>
    <property type="evidence" value="ECO:0007669"/>
    <property type="project" value="TreeGrafter"/>
</dbReference>
<evidence type="ECO:0000256" key="3">
    <source>
        <dbReference type="ARBA" id="ARBA00023163"/>
    </source>
</evidence>
<accession>A0AAX3U4Q1</accession>
<dbReference type="SUPFAM" id="SSF53822">
    <property type="entry name" value="Periplasmic binding protein-like I"/>
    <property type="match status" value="1"/>
</dbReference>
<dbReference type="PROSITE" id="PS50932">
    <property type="entry name" value="HTH_LACI_2"/>
    <property type="match status" value="1"/>
</dbReference>
<evidence type="ECO:0000256" key="2">
    <source>
        <dbReference type="ARBA" id="ARBA00023125"/>
    </source>
</evidence>
<dbReference type="Pfam" id="PF00356">
    <property type="entry name" value="LacI"/>
    <property type="match status" value="1"/>
</dbReference>
<organism evidence="5 6">
    <name type="scientific">Vibrio aestuarianus</name>
    <dbReference type="NCBI Taxonomy" id="28171"/>
    <lineage>
        <taxon>Bacteria</taxon>
        <taxon>Pseudomonadati</taxon>
        <taxon>Pseudomonadota</taxon>
        <taxon>Gammaproteobacteria</taxon>
        <taxon>Vibrionales</taxon>
        <taxon>Vibrionaceae</taxon>
        <taxon>Vibrio</taxon>
    </lineage>
</organism>
<gene>
    <name evidence="5" type="ORF">PYE51_01750</name>
</gene>
<dbReference type="InterPro" id="IPR046335">
    <property type="entry name" value="LacI/GalR-like_sensor"/>
</dbReference>
<proteinExistence type="predicted"/>
<keyword evidence="2 5" id="KW-0238">DNA-binding</keyword>
<reference evidence="5" key="1">
    <citation type="submission" date="2022-02" db="EMBL/GenBank/DDBJ databases">
        <title>Emergence and expansion in Europe of a Vibrio aestuarianus clonal complex pathogenic for oysters.</title>
        <authorList>
            <person name="Mesnil A."/>
            <person name="Travers M.-A."/>
        </authorList>
    </citation>
    <scope>NUCLEOTIDE SEQUENCE</scope>
    <source>
        <strain evidence="5">U29</strain>
    </source>
</reference>